<evidence type="ECO:0000256" key="3">
    <source>
        <dbReference type="PROSITE-ProRule" id="PRU00221"/>
    </source>
</evidence>
<gene>
    <name evidence="5" type="ORF">BABINDRAFT_36833</name>
</gene>
<dbReference type="GO" id="GO:0048188">
    <property type="term" value="C:Set1C/COMPASS complex"/>
    <property type="evidence" value="ECO:0007669"/>
    <property type="project" value="EnsemblFungi"/>
</dbReference>
<evidence type="ECO:0000256" key="2">
    <source>
        <dbReference type="ARBA" id="ARBA00022737"/>
    </source>
</evidence>
<keyword evidence="1 3" id="KW-0853">WD repeat</keyword>
<dbReference type="PROSITE" id="PS00678">
    <property type="entry name" value="WD_REPEATS_1"/>
    <property type="match status" value="1"/>
</dbReference>
<dbReference type="Proteomes" id="UP000094336">
    <property type="component" value="Unassembled WGS sequence"/>
</dbReference>
<evidence type="ECO:0000313" key="6">
    <source>
        <dbReference type="Proteomes" id="UP000094336"/>
    </source>
</evidence>
<feature type="repeat" description="WD" evidence="3">
    <location>
        <begin position="140"/>
        <end position="181"/>
    </location>
</feature>
<dbReference type="Pfam" id="PF25175">
    <property type="entry name" value="Beta-prop_WDR5"/>
    <property type="match status" value="1"/>
</dbReference>
<reference evidence="6" key="1">
    <citation type="submission" date="2016-05" db="EMBL/GenBank/DDBJ databases">
        <title>Comparative genomics of biotechnologically important yeasts.</title>
        <authorList>
            <consortium name="DOE Joint Genome Institute"/>
            <person name="Riley R."/>
            <person name="Haridas S."/>
            <person name="Wolfe K.H."/>
            <person name="Lopes M.R."/>
            <person name="Hittinger C.T."/>
            <person name="Goker M."/>
            <person name="Salamov A."/>
            <person name="Wisecaver J."/>
            <person name="Long T.M."/>
            <person name="Aerts A.L."/>
            <person name="Barry K."/>
            <person name="Choi C."/>
            <person name="Clum A."/>
            <person name="Coughlan A.Y."/>
            <person name="Deshpande S."/>
            <person name="Douglass A.P."/>
            <person name="Hanson S.J."/>
            <person name="Klenk H.-P."/>
            <person name="Labutti K."/>
            <person name="Lapidus A."/>
            <person name="Lindquist E."/>
            <person name="Lipzen A."/>
            <person name="Meier-Kolthoff J.P."/>
            <person name="Ohm R.A."/>
            <person name="Otillar R.P."/>
            <person name="Pangilinan J."/>
            <person name="Peng Y."/>
            <person name="Rokas A."/>
            <person name="Rosa C.A."/>
            <person name="Scheuner C."/>
            <person name="Sibirny A.A."/>
            <person name="Slot J.C."/>
            <person name="Stielow J.B."/>
            <person name="Sun H."/>
            <person name="Kurtzman C.P."/>
            <person name="Blackwell M."/>
            <person name="Grigoriev I.V."/>
            <person name="Jeffries T.W."/>
        </authorList>
    </citation>
    <scope>NUCLEOTIDE SEQUENCE [LARGE SCALE GENOMIC DNA]</scope>
    <source>
        <strain evidence="6">NRRL Y-12698</strain>
    </source>
</reference>
<dbReference type="AlphaFoldDB" id="A0A1E3QQ85"/>
<protein>
    <recommendedName>
        <fullName evidence="4">WDR5-like beta-propeller domain-containing protein</fullName>
    </recommendedName>
</protein>
<dbReference type="InterPro" id="IPR015943">
    <property type="entry name" value="WD40/YVTN_repeat-like_dom_sf"/>
</dbReference>
<dbReference type="GeneID" id="30149641"/>
<organism evidence="5 6">
    <name type="scientific">Babjeviella inositovora NRRL Y-12698</name>
    <dbReference type="NCBI Taxonomy" id="984486"/>
    <lineage>
        <taxon>Eukaryota</taxon>
        <taxon>Fungi</taxon>
        <taxon>Dikarya</taxon>
        <taxon>Ascomycota</taxon>
        <taxon>Saccharomycotina</taxon>
        <taxon>Pichiomycetes</taxon>
        <taxon>Serinales incertae sedis</taxon>
        <taxon>Babjeviella</taxon>
    </lineage>
</organism>
<evidence type="ECO:0000256" key="1">
    <source>
        <dbReference type="ARBA" id="ARBA00022574"/>
    </source>
</evidence>
<dbReference type="PANTHER" id="PTHR22847">
    <property type="entry name" value="WD40 REPEAT PROTEIN"/>
    <property type="match status" value="1"/>
</dbReference>
<dbReference type="InterPro" id="IPR036322">
    <property type="entry name" value="WD40_repeat_dom_sf"/>
</dbReference>
<dbReference type="OrthoDB" id="674604at2759"/>
<keyword evidence="2" id="KW-0677">Repeat</keyword>
<dbReference type="SMART" id="SM00320">
    <property type="entry name" value="WD40"/>
    <property type="match status" value="7"/>
</dbReference>
<dbReference type="PANTHER" id="PTHR22847:SF637">
    <property type="entry name" value="WD REPEAT DOMAIN 5B"/>
    <property type="match status" value="1"/>
</dbReference>
<accession>A0A1E3QQ85</accession>
<feature type="repeat" description="WD" evidence="3">
    <location>
        <begin position="98"/>
        <end position="139"/>
    </location>
</feature>
<dbReference type="STRING" id="984486.A0A1E3QQ85"/>
<keyword evidence="6" id="KW-1185">Reference proteome</keyword>
<feature type="repeat" description="WD" evidence="3">
    <location>
        <begin position="56"/>
        <end position="97"/>
    </location>
</feature>
<dbReference type="GO" id="GO:0042393">
    <property type="term" value="F:histone binding"/>
    <property type="evidence" value="ECO:0007669"/>
    <property type="project" value="TreeGrafter"/>
</dbReference>
<name>A0A1E3QQ85_9ASCO</name>
<dbReference type="PROSITE" id="PS50082">
    <property type="entry name" value="WD_REPEATS_2"/>
    <property type="match status" value="5"/>
</dbReference>
<sequence length="314" mass="34724">MDTSSEKTPYGLRYSISVPSASIAKLSPDGHMFAVASADKLVRIYDARHGRLVRALVGHTRGVSDLCWAPDSAHLASCADDMTIRLWRVEHGTCLKVLRGHTYHVTCLLFNPRGNLLISGSADEAIRIWDIARGKCLKTLSAHSEAISSIDMSWDGTIIASSSYDGMIRLFDADLGQCLKTLIYDRGDSSFPASYVRFSPNGRYVLASTFDGCVRLWDYTHNKVAKTYRGLRPLFEKYNCGTRFVTLLMRPMVVSGAEDGQIHLWDMQSKVIVGLLNTGSSPVLEVDVWDQGTVLISCSLKGDVHVWDLVEGTK</sequence>
<dbReference type="InterPro" id="IPR059122">
    <property type="entry name" value="Beta-prop_WDR5-like"/>
</dbReference>
<dbReference type="InterPro" id="IPR019775">
    <property type="entry name" value="WD40_repeat_CS"/>
</dbReference>
<feature type="repeat" description="WD" evidence="3">
    <location>
        <begin position="196"/>
        <end position="227"/>
    </location>
</feature>
<dbReference type="PROSITE" id="PS50294">
    <property type="entry name" value="WD_REPEATS_REGION"/>
    <property type="match status" value="3"/>
</dbReference>
<feature type="domain" description="WDR5-like beta-propeller" evidence="4">
    <location>
        <begin position="21"/>
        <end position="307"/>
    </location>
</feature>
<dbReference type="CDD" id="cd00200">
    <property type="entry name" value="WD40"/>
    <property type="match status" value="1"/>
</dbReference>
<feature type="repeat" description="WD" evidence="3">
    <location>
        <begin position="252"/>
        <end position="269"/>
    </location>
</feature>
<dbReference type="RefSeq" id="XP_018985148.1">
    <property type="nucleotide sequence ID" value="XM_019131788.1"/>
</dbReference>
<dbReference type="PRINTS" id="PR00320">
    <property type="entry name" value="GPROTEINBRPT"/>
</dbReference>
<dbReference type="InterPro" id="IPR020472">
    <property type="entry name" value="WD40_PAC1"/>
</dbReference>
<evidence type="ECO:0000313" key="5">
    <source>
        <dbReference type="EMBL" id="ODQ79820.1"/>
    </source>
</evidence>
<proteinExistence type="predicted"/>
<dbReference type="EMBL" id="KV454431">
    <property type="protein sequence ID" value="ODQ79820.1"/>
    <property type="molecule type" value="Genomic_DNA"/>
</dbReference>
<dbReference type="InterPro" id="IPR001680">
    <property type="entry name" value="WD40_rpt"/>
</dbReference>
<dbReference type="Gene3D" id="2.130.10.10">
    <property type="entry name" value="YVTN repeat-like/Quinoprotein amine dehydrogenase"/>
    <property type="match status" value="2"/>
</dbReference>
<evidence type="ECO:0000259" key="4">
    <source>
        <dbReference type="Pfam" id="PF25175"/>
    </source>
</evidence>
<dbReference type="SUPFAM" id="SSF50978">
    <property type="entry name" value="WD40 repeat-like"/>
    <property type="match status" value="1"/>
</dbReference>